<keyword evidence="3" id="KW-1003">Cell membrane</keyword>
<feature type="domain" description="EccD-like transmembrane" evidence="8">
    <location>
        <begin position="129"/>
        <end position="470"/>
    </location>
</feature>
<feature type="transmembrane region" description="Helical" evidence="7">
    <location>
        <begin position="244"/>
        <end position="265"/>
    </location>
</feature>
<dbReference type="Gene3D" id="3.10.20.90">
    <property type="entry name" value="Phosphatidylinositol 3-kinase Catalytic Subunit, Chain A, domain 1"/>
    <property type="match status" value="1"/>
</dbReference>
<feature type="transmembrane region" description="Helical" evidence="7">
    <location>
        <begin position="183"/>
        <end position="203"/>
    </location>
</feature>
<evidence type="ECO:0000259" key="8">
    <source>
        <dbReference type="Pfam" id="PF19053"/>
    </source>
</evidence>
<evidence type="ECO:0000256" key="2">
    <source>
        <dbReference type="ARBA" id="ARBA00006162"/>
    </source>
</evidence>
<reference evidence="9" key="1">
    <citation type="submission" date="2021-01" db="EMBL/GenBank/DDBJ databases">
        <title>Whole genome shotgun sequence of Virgisporangium aurantiacum NBRC 16421.</title>
        <authorList>
            <person name="Komaki H."/>
            <person name="Tamura T."/>
        </authorList>
    </citation>
    <scope>NUCLEOTIDE SEQUENCE</scope>
    <source>
        <strain evidence="9">NBRC 16421</strain>
    </source>
</reference>
<gene>
    <name evidence="9" type="ORF">Vau01_099580</name>
</gene>
<name>A0A8J4E849_9ACTN</name>
<keyword evidence="4 7" id="KW-0812">Transmembrane</keyword>
<dbReference type="GO" id="GO:0005886">
    <property type="term" value="C:plasma membrane"/>
    <property type="evidence" value="ECO:0007669"/>
    <property type="project" value="UniProtKB-SubCell"/>
</dbReference>
<feature type="transmembrane region" description="Helical" evidence="7">
    <location>
        <begin position="442"/>
        <end position="468"/>
    </location>
</feature>
<dbReference type="InterPro" id="IPR024962">
    <property type="entry name" value="YukD-like"/>
</dbReference>
<comment type="subcellular location">
    <subcellularLocation>
        <location evidence="1">Cell membrane</location>
        <topology evidence="1">Multi-pass membrane protein</topology>
    </subcellularLocation>
</comment>
<keyword evidence="10" id="KW-1185">Reference proteome</keyword>
<feature type="transmembrane region" description="Helical" evidence="7">
    <location>
        <begin position="331"/>
        <end position="350"/>
    </location>
</feature>
<dbReference type="NCBIfam" id="TIGR03920">
    <property type="entry name" value="T7SS_EccD"/>
    <property type="match status" value="1"/>
</dbReference>
<dbReference type="Pfam" id="PF19053">
    <property type="entry name" value="EccD"/>
    <property type="match status" value="1"/>
</dbReference>
<evidence type="ECO:0000256" key="4">
    <source>
        <dbReference type="ARBA" id="ARBA00022692"/>
    </source>
</evidence>
<keyword evidence="6 7" id="KW-0472">Membrane</keyword>
<evidence type="ECO:0000256" key="5">
    <source>
        <dbReference type="ARBA" id="ARBA00022989"/>
    </source>
</evidence>
<feature type="transmembrane region" description="Helical" evidence="7">
    <location>
        <begin position="215"/>
        <end position="237"/>
    </location>
</feature>
<dbReference type="InterPro" id="IPR006707">
    <property type="entry name" value="T7SS_EccD"/>
</dbReference>
<feature type="transmembrane region" description="Helical" evidence="7">
    <location>
        <begin position="385"/>
        <end position="403"/>
    </location>
</feature>
<evidence type="ECO:0000313" key="10">
    <source>
        <dbReference type="Proteomes" id="UP000612585"/>
    </source>
</evidence>
<feature type="transmembrane region" description="Helical" evidence="7">
    <location>
        <begin position="409"/>
        <end position="430"/>
    </location>
</feature>
<feature type="transmembrane region" description="Helical" evidence="7">
    <location>
        <begin position="158"/>
        <end position="176"/>
    </location>
</feature>
<dbReference type="InterPro" id="IPR044049">
    <property type="entry name" value="EccD_transm"/>
</dbReference>
<dbReference type="Pfam" id="PF08817">
    <property type="entry name" value="YukD"/>
    <property type="match status" value="1"/>
</dbReference>
<evidence type="ECO:0000256" key="1">
    <source>
        <dbReference type="ARBA" id="ARBA00004651"/>
    </source>
</evidence>
<evidence type="ECO:0000256" key="6">
    <source>
        <dbReference type="ARBA" id="ARBA00023136"/>
    </source>
</evidence>
<keyword evidence="5 7" id="KW-1133">Transmembrane helix</keyword>
<dbReference type="AlphaFoldDB" id="A0A8J4E849"/>
<protein>
    <submittedName>
        <fullName evidence="9">Type VII secretion integral membrane protein EccD</fullName>
    </submittedName>
</protein>
<evidence type="ECO:0000256" key="7">
    <source>
        <dbReference type="SAM" id="Phobius"/>
    </source>
</evidence>
<dbReference type="EMBL" id="BOPG01000078">
    <property type="protein sequence ID" value="GIJ62442.1"/>
    <property type="molecule type" value="Genomic_DNA"/>
</dbReference>
<sequence>MTPSAQTGQGTHVPAAGVCRLAVYAPQRRMDLAVPVDVVVADLLPVLLNHLGEDLADNGLGHGGWVLQRLGGPPFDEDSTVSSLALHDGDEVHLRPRADQLPPADFDDLIDGVASATRDRAGRWRPAMTRWAATALLWLVLGVGLAVLVLPGRSDQRAAVAGGVAVACLVAAAGVSRIAGLRATATALLAGAAGYAALAGLVAPNPPDRPTGLLWANPQIFTAAVAVAAVGLLAFVVLPALRPLCVAILTAGVLVALAGGLGTAFEWSLPQAGGVLLGAATLGLTVVPLLAFRLSGLRLAPLPTAPEHLQEDLDPVPSTQVLDRAATADRYMTGLYGGLAVPTALALVVTGTAGGWPAPVLSTLAALTLVLAARPMTSGWHRLALLGAAAVGLAAGTVHLAGGQPLARLLVPTVGVALGGVVSVLIARYAPGRRLMPYWGRIGDLLYTAVAIAQVPVLLALLDVYGFARAIGG</sequence>
<dbReference type="PIRSF" id="PIRSF017804">
    <property type="entry name" value="Secretion_EccD1"/>
    <property type="match status" value="1"/>
</dbReference>
<comment type="similarity">
    <text evidence="2">Belongs to the EccD/Snm4 family.</text>
</comment>
<dbReference type="RefSeq" id="WP_204008098.1">
    <property type="nucleotide sequence ID" value="NZ_BOPG01000078.1"/>
</dbReference>
<accession>A0A8J4E849</accession>
<organism evidence="9 10">
    <name type="scientific">Virgisporangium aurantiacum</name>
    <dbReference type="NCBI Taxonomy" id="175570"/>
    <lineage>
        <taxon>Bacteria</taxon>
        <taxon>Bacillati</taxon>
        <taxon>Actinomycetota</taxon>
        <taxon>Actinomycetes</taxon>
        <taxon>Micromonosporales</taxon>
        <taxon>Micromonosporaceae</taxon>
        <taxon>Virgisporangium</taxon>
    </lineage>
</organism>
<dbReference type="Proteomes" id="UP000612585">
    <property type="component" value="Unassembled WGS sequence"/>
</dbReference>
<proteinExistence type="inferred from homology"/>
<feature type="transmembrane region" description="Helical" evidence="7">
    <location>
        <begin position="271"/>
        <end position="292"/>
    </location>
</feature>
<evidence type="ECO:0000256" key="3">
    <source>
        <dbReference type="ARBA" id="ARBA00022475"/>
    </source>
</evidence>
<feature type="transmembrane region" description="Helical" evidence="7">
    <location>
        <begin position="131"/>
        <end position="152"/>
    </location>
</feature>
<evidence type="ECO:0000313" key="9">
    <source>
        <dbReference type="EMBL" id="GIJ62442.1"/>
    </source>
</evidence>
<comment type="caution">
    <text evidence="9">The sequence shown here is derived from an EMBL/GenBank/DDBJ whole genome shotgun (WGS) entry which is preliminary data.</text>
</comment>